<dbReference type="PANTHER" id="PTHR33866">
    <property type="entry name" value="S-ADENOSYLMETHIONINE DECARBOXYLASE PROENZYME"/>
    <property type="match status" value="1"/>
</dbReference>
<evidence type="ECO:0000256" key="8">
    <source>
        <dbReference type="HAMAP-Rule" id="MF_00464"/>
    </source>
</evidence>
<dbReference type="Pfam" id="PF02675">
    <property type="entry name" value="AdoMet_dc"/>
    <property type="match status" value="1"/>
</dbReference>
<evidence type="ECO:0000256" key="3">
    <source>
        <dbReference type="ARBA" id="ARBA00023115"/>
    </source>
</evidence>
<evidence type="ECO:0000256" key="4">
    <source>
        <dbReference type="ARBA" id="ARBA00023145"/>
    </source>
</evidence>
<feature type="site" description="Cleavage (non-hydrolytic); by autolysis" evidence="8">
    <location>
        <begin position="97"/>
        <end position="98"/>
    </location>
</feature>
<feature type="chain" id="PRO_5041751099" description="S-adenosylmethionine decarboxylase alpha chain" evidence="8">
    <location>
        <begin position="98"/>
        <end position="150"/>
    </location>
</feature>
<dbReference type="EC" id="4.1.1.50" evidence="8"/>
<feature type="active site" description="Proton donor; for catalytic activity" evidence="8">
    <location>
        <position position="118"/>
    </location>
</feature>
<organism evidence="9 11">
    <name type="scientific">Caldiarchaeum subterraneum</name>
    <dbReference type="NCBI Taxonomy" id="311458"/>
    <lineage>
        <taxon>Archaea</taxon>
        <taxon>Nitrososphaerota</taxon>
        <taxon>Candidatus Caldarchaeales</taxon>
        <taxon>Candidatus Caldarchaeaceae</taxon>
        <taxon>Candidatus Caldarchaeum</taxon>
    </lineage>
</organism>
<keyword evidence="3 8" id="KW-0620">Polyamine biosynthesis</keyword>
<dbReference type="InterPro" id="IPR016067">
    <property type="entry name" value="S-AdoMet_deCO2ase_core"/>
</dbReference>
<keyword evidence="2 8" id="KW-0068">Autocatalytic cleavage</keyword>
<protein>
    <recommendedName>
        <fullName evidence="8">S-adenosylmethionine decarboxylase proenzyme</fullName>
        <shortName evidence="8">AdoMetDC</shortName>
        <shortName evidence="8">SAMDC</shortName>
        <ecNumber evidence="8">4.1.1.50</ecNumber>
    </recommendedName>
    <component>
        <recommendedName>
            <fullName evidence="8">S-adenosylmethionine decarboxylase beta chain</fullName>
        </recommendedName>
    </component>
    <component>
        <recommendedName>
            <fullName evidence="8">S-adenosylmethionine decarboxylase alpha chain</fullName>
        </recommendedName>
    </component>
</protein>
<accession>E6N927</accession>
<dbReference type="InterPro" id="IPR017716">
    <property type="entry name" value="S-AdoMet_deCOase_pro-enz"/>
</dbReference>
<feature type="active site" description="Schiff-base intermediate with substrate; via pyruvic acid" evidence="8">
    <location>
        <position position="98"/>
    </location>
</feature>
<evidence type="ECO:0000256" key="7">
    <source>
        <dbReference type="ARBA" id="ARBA00023317"/>
    </source>
</evidence>
<comment type="PTM">
    <text evidence="8">Is synthesized initially as an inactive proenzyme. Formation of the active enzyme involves a self-maturation process in which the active site pyruvoyl group is generated from an internal serine residue via an autocatalytic post-translational modification. Two non-identical subunits are generated from the proenzyme in this reaction, and the pyruvate is formed at the N-terminus of the alpha chain, which is derived from the carboxyl end of the proenzyme. The post-translation cleavage follows an unusual pathway, termed non-hydrolytic serinolysis, in which the side chain hydroxyl group of the serine supplies its oxygen atom to form the C-terminus of the beta chain, while the remainder of the serine residue undergoes an oxidative deamination to produce ammonia and the pyruvoyl group blocking the N-terminus of the alpha chain.</text>
</comment>
<dbReference type="GO" id="GO:0004014">
    <property type="term" value="F:adenosylmethionine decarboxylase activity"/>
    <property type="evidence" value="ECO:0007669"/>
    <property type="project" value="UniProtKB-UniRule"/>
</dbReference>
<dbReference type="GO" id="GO:0008295">
    <property type="term" value="P:spermidine biosynthetic process"/>
    <property type="evidence" value="ECO:0007669"/>
    <property type="project" value="UniProtKB-UniRule"/>
</dbReference>
<dbReference type="Gene3D" id="3.60.90.10">
    <property type="entry name" value="S-adenosylmethionine decarboxylase"/>
    <property type="match status" value="1"/>
</dbReference>
<reference evidence="9 11" key="1">
    <citation type="journal article" date="2005" name="Environ. Microbiol.">
        <title>Genetic and functional properties of uncultivated thermophilic crenarchaeotes from a subsurface gold mine as revealed by analysis of genome fragments.</title>
        <authorList>
            <person name="Nunoura T."/>
            <person name="Hirayama H."/>
            <person name="Takami H."/>
            <person name="Oida H."/>
            <person name="Nishi S."/>
            <person name="Shimamura S."/>
            <person name="Suzuki Y."/>
            <person name="Inagaki F."/>
            <person name="Takai K."/>
            <person name="Nealson K.H."/>
            <person name="Horikoshi K."/>
        </authorList>
    </citation>
    <scope>NUCLEOTIDE SEQUENCE [LARGE SCALE GENOMIC DNA]</scope>
</reference>
<dbReference type="HAMAP" id="MF_00464">
    <property type="entry name" value="AdoMetDC_1"/>
    <property type="match status" value="1"/>
</dbReference>
<proteinExistence type="inferred from homology"/>
<evidence type="ECO:0000256" key="6">
    <source>
        <dbReference type="ARBA" id="ARBA00023270"/>
    </source>
</evidence>
<evidence type="ECO:0000313" key="9">
    <source>
        <dbReference type="EMBL" id="BAJ48796.1"/>
    </source>
</evidence>
<evidence type="ECO:0000256" key="5">
    <source>
        <dbReference type="ARBA" id="ARBA00023239"/>
    </source>
</evidence>
<dbReference type="AlphaFoldDB" id="E6N927"/>
<dbReference type="GO" id="GO:0005829">
    <property type="term" value="C:cytosol"/>
    <property type="evidence" value="ECO:0007669"/>
    <property type="project" value="TreeGrafter"/>
</dbReference>
<gene>
    <name evidence="8" type="primary">speH</name>
    <name evidence="10" type="ORF">CSUB_C1601</name>
    <name evidence="9" type="ORF">HGMM_F21E09C29</name>
</gene>
<evidence type="ECO:0000256" key="1">
    <source>
        <dbReference type="ARBA" id="ARBA00022793"/>
    </source>
</evidence>
<reference evidence="9 11" key="2">
    <citation type="journal article" date="2011" name="Nucleic Acids Res.">
        <title>Insights into the evolution of Archaea and eukaryotic protein modifier systems revealed by the genome of a novel archaeal group.</title>
        <authorList>
            <person name="Nunoura T."/>
            <person name="Takaki Y."/>
            <person name="Kakuta J."/>
            <person name="Nishi S."/>
            <person name="Sugahara J."/>
            <person name="Kazama H."/>
            <person name="Chee G."/>
            <person name="Hattori M."/>
            <person name="Kanai A."/>
            <person name="Atomi H."/>
            <person name="Takai K."/>
            <person name="Takami H."/>
        </authorList>
    </citation>
    <scope>NUCLEOTIDE SEQUENCE [LARGE SCALE GENOMIC DNA]</scope>
</reference>
<dbReference type="EMBL" id="BA000048">
    <property type="protein sequence ID" value="BAJ51452.1"/>
    <property type="molecule type" value="Genomic_DNA"/>
</dbReference>
<keyword evidence="7 8" id="KW-0670">Pyruvate</keyword>
<dbReference type="InterPro" id="IPR003826">
    <property type="entry name" value="AdoMetDC_fam_prok"/>
</dbReference>
<comment type="subunit">
    <text evidence="8">Heterotetramer of two alpha and two beta chains arranged as a dimer of alpha/beta heterodimers.</text>
</comment>
<comment type="similarity">
    <text evidence="8">Belongs to the prokaryotic AdoMetDC family. Type 1 subfamily.</text>
</comment>
<evidence type="ECO:0000256" key="2">
    <source>
        <dbReference type="ARBA" id="ARBA00022813"/>
    </source>
</evidence>
<dbReference type="NCBIfam" id="TIGR03330">
    <property type="entry name" value="SAM_DCase_Bsu"/>
    <property type="match status" value="1"/>
</dbReference>
<feature type="active site" description="Proton acceptor; for processing activity" evidence="8">
    <location>
        <position position="103"/>
    </location>
</feature>
<keyword evidence="4 8" id="KW-0865">Zymogen</keyword>
<evidence type="ECO:0000313" key="10">
    <source>
        <dbReference type="EMBL" id="BAJ51452.1"/>
    </source>
</evidence>
<keyword evidence="5 8" id="KW-0456">Lyase</keyword>
<sequence length="150" mass="17266">MSEKATAYNLYVVVFFQKPRFKDKKMLESRVAQEKIVGKHVFGNLYNCPENIISDEKYLRKIVREAIKQANMTLVSLRSWSFGGEKGGVSVIALITESHVAVHTWREYNYATVDIYTCGEESNPEKAFDYIVQHLRPESVTRYFADRSSG</sequence>
<keyword evidence="6 8" id="KW-0704">Schiff base</keyword>
<dbReference type="STRING" id="311458.CSUB_C1601"/>
<keyword evidence="8" id="KW-0949">S-adenosyl-L-methionine</keyword>
<feature type="chain" id="PRO_5041751100" description="S-adenosylmethionine decarboxylase beta chain" evidence="8">
    <location>
        <begin position="1"/>
        <end position="97"/>
    </location>
</feature>
<comment type="function">
    <text evidence="8">Catalyzes the decarboxylation of S-adenosylmethionine to S-adenosylmethioninamine (dcAdoMet), the propylamine donor required for the synthesis of the polyamines spermine and spermidine from the diamine putrescine.</text>
</comment>
<dbReference type="SUPFAM" id="SSF56276">
    <property type="entry name" value="S-adenosylmethionine decarboxylase"/>
    <property type="match status" value="1"/>
</dbReference>
<dbReference type="UniPathway" id="UPA00331">
    <property type="reaction ID" value="UER00451"/>
</dbReference>
<dbReference type="KEGG" id="csu:CSUB_C1601"/>
<evidence type="ECO:0000313" key="11">
    <source>
        <dbReference type="Proteomes" id="UP000008120"/>
    </source>
</evidence>
<comment type="catalytic activity">
    <reaction evidence="8">
        <text>S-adenosyl-L-methionine + H(+) = S-adenosyl 3-(methylsulfanyl)propylamine + CO2</text>
        <dbReference type="Rhea" id="RHEA:15981"/>
        <dbReference type="ChEBI" id="CHEBI:15378"/>
        <dbReference type="ChEBI" id="CHEBI:16526"/>
        <dbReference type="ChEBI" id="CHEBI:57443"/>
        <dbReference type="ChEBI" id="CHEBI:59789"/>
        <dbReference type="EC" id="4.1.1.50"/>
    </reaction>
</comment>
<dbReference type="Proteomes" id="UP000008120">
    <property type="component" value="Chromosome"/>
</dbReference>
<feature type="modified residue" description="Pyruvic acid (Ser); by autocatalysis" evidence="8">
    <location>
        <position position="98"/>
    </location>
</feature>
<keyword evidence="8" id="KW-0745">Spermidine biosynthesis</keyword>
<name>E6N927_CALS0</name>
<keyword evidence="1 8" id="KW-0210">Decarboxylase</keyword>
<comment type="cofactor">
    <cofactor evidence="8">
        <name>pyruvate</name>
        <dbReference type="ChEBI" id="CHEBI:15361"/>
    </cofactor>
    <text evidence="8">Binds 1 pyruvoyl group covalently per subunit.</text>
</comment>
<dbReference type="PANTHER" id="PTHR33866:SF2">
    <property type="entry name" value="S-ADENOSYLMETHIONINE DECARBOXYLASE PROENZYME"/>
    <property type="match status" value="1"/>
</dbReference>
<comment type="pathway">
    <text evidence="8">Amine and polyamine biosynthesis; S-adenosylmethioninamine biosynthesis; S-adenosylmethioninamine from S-adenosyl-L-methionine: step 1/1.</text>
</comment>
<dbReference type="EMBL" id="AP011873">
    <property type="protein sequence ID" value="BAJ48796.1"/>
    <property type="molecule type" value="Genomic_DNA"/>
</dbReference>